<dbReference type="PROSITE" id="PS50048">
    <property type="entry name" value="ZN2_CY6_FUNGAL_2"/>
    <property type="match status" value="1"/>
</dbReference>
<gene>
    <name evidence="5" type="ORF">NLU13_2740</name>
</gene>
<sequence>MSLTRRNDGCPQCRNRRLRCDKTEPECLKCLKKGLRCSGQGFECRFSSHMSKLPAHRNTTTTTTTPGGPSSTPHSTPVRKPSAVSSPGRRRREACSSPTRPRQARSAVLQDGLACTALTTTTATPGPASPQLVLGDQFQDVEQLPVTPSECSRVSDATVTEDEASSVEGLELVLSPAIEPLGSQRRYLFHHFSEYIASKMVIYDWGGNGYRDIILPIACQDETVGRAVCAVSAFHLGTNAQHMLATAEATQHAVLTKLLRDTVDLNPSRVFSLSAWAAIVVLLVGDTITGSTNYIMLLEMLKHFVSSAATDSSMPTNAKLFLLQQTKMFELFSSAATNERNGLEILSGPIEPYLDFFATYPALVRDEPRYTNMQLIRSAIMASCRLCVKRMMNERSYTCPREELEALKDTISSLDPGVEGEHALVWTCFVAAAESVQPDHREYFSDRLASLYGCTRFGTILQALEILEVIWAKQGKQKWTEFITSERPILVM</sequence>
<dbReference type="GO" id="GO:0005634">
    <property type="term" value="C:nucleus"/>
    <property type="evidence" value="ECO:0007669"/>
    <property type="project" value="UniProtKB-SubCell"/>
</dbReference>
<dbReference type="Pfam" id="PF00172">
    <property type="entry name" value="Zn_clus"/>
    <property type="match status" value="1"/>
</dbReference>
<dbReference type="SUPFAM" id="SSF57701">
    <property type="entry name" value="Zn2/Cys6 DNA-binding domain"/>
    <property type="match status" value="1"/>
</dbReference>
<evidence type="ECO:0000259" key="4">
    <source>
        <dbReference type="PROSITE" id="PS50048"/>
    </source>
</evidence>
<feature type="region of interest" description="Disordered" evidence="3">
    <location>
        <begin position="55"/>
        <end position="107"/>
    </location>
</feature>
<dbReference type="EMBL" id="JAPDFR010000002">
    <property type="protein sequence ID" value="KAK0389165.1"/>
    <property type="molecule type" value="Genomic_DNA"/>
</dbReference>
<accession>A0AA39L9R8</accession>
<dbReference type="GO" id="GO:0000981">
    <property type="term" value="F:DNA-binding transcription factor activity, RNA polymerase II-specific"/>
    <property type="evidence" value="ECO:0007669"/>
    <property type="project" value="InterPro"/>
</dbReference>
<dbReference type="GO" id="GO:0045944">
    <property type="term" value="P:positive regulation of transcription by RNA polymerase II"/>
    <property type="evidence" value="ECO:0007669"/>
    <property type="project" value="TreeGrafter"/>
</dbReference>
<dbReference type="GO" id="GO:0008270">
    <property type="term" value="F:zinc ion binding"/>
    <property type="evidence" value="ECO:0007669"/>
    <property type="project" value="InterPro"/>
</dbReference>
<evidence type="ECO:0000256" key="2">
    <source>
        <dbReference type="ARBA" id="ARBA00023242"/>
    </source>
</evidence>
<evidence type="ECO:0000256" key="3">
    <source>
        <dbReference type="SAM" id="MobiDB-lite"/>
    </source>
</evidence>
<keyword evidence="2" id="KW-0539">Nucleus</keyword>
<dbReference type="Gene3D" id="4.10.240.10">
    <property type="entry name" value="Zn(2)-C6 fungal-type DNA-binding domain"/>
    <property type="match status" value="1"/>
</dbReference>
<protein>
    <recommendedName>
        <fullName evidence="4">Zn(2)-C6 fungal-type domain-containing protein</fullName>
    </recommendedName>
</protein>
<keyword evidence="6" id="KW-1185">Reference proteome</keyword>
<evidence type="ECO:0000256" key="1">
    <source>
        <dbReference type="ARBA" id="ARBA00004123"/>
    </source>
</evidence>
<comment type="subcellular location">
    <subcellularLocation>
        <location evidence="1">Nucleus</location>
    </subcellularLocation>
</comment>
<evidence type="ECO:0000313" key="5">
    <source>
        <dbReference type="EMBL" id="KAK0389165.1"/>
    </source>
</evidence>
<name>A0AA39L9R8_SARSR</name>
<proteinExistence type="predicted"/>
<dbReference type="PROSITE" id="PS00463">
    <property type="entry name" value="ZN2_CY6_FUNGAL_1"/>
    <property type="match status" value="1"/>
</dbReference>
<dbReference type="InterPro" id="IPR001138">
    <property type="entry name" value="Zn2Cys6_DnaBD"/>
</dbReference>
<dbReference type="GO" id="GO:0000976">
    <property type="term" value="F:transcription cis-regulatory region binding"/>
    <property type="evidence" value="ECO:0007669"/>
    <property type="project" value="TreeGrafter"/>
</dbReference>
<reference evidence="5" key="1">
    <citation type="submission" date="2022-10" db="EMBL/GenBank/DDBJ databases">
        <title>Determination and structural analysis of whole genome sequence of Sarocladium strictum F4-1.</title>
        <authorList>
            <person name="Hu L."/>
            <person name="Jiang Y."/>
        </authorList>
    </citation>
    <scope>NUCLEOTIDE SEQUENCE</scope>
    <source>
        <strain evidence="5">F4-1</strain>
    </source>
</reference>
<dbReference type="Proteomes" id="UP001175261">
    <property type="component" value="Unassembled WGS sequence"/>
</dbReference>
<dbReference type="InterPro" id="IPR021858">
    <property type="entry name" value="Fun_TF"/>
</dbReference>
<dbReference type="Pfam" id="PF11951">
    <property type="entry name" value="Fungal_trans_2"/>
    <property type="match status" value="2"/>
</dbReference>
<feature type="domain" description="Zn(2)-C6 fungal-type" evidence="4">
    <location>
        <begin position="9"/>
        <end position="38"/>
    </location>
</feature>
<evidence type="ECO:0000313" key="6">
    <source>
        <dbReference type="Proteomes" id="UP001175261"/>
    </source>
</evidence>
<dbReference type="InterPro" id="IPR036864">
    <property type="entry name" value="Zn2-C6_fun-type_DNA-bd_sf"/>
</dbReference>
<dbReference type="AlphaFoldDB" id="A0AA39L9R8"/>
<dbReference type="SMART" id="SM00066">
    <property type="entry name" value="GAL4"/>
    <property type="match status" value="1"/>
</dbReference>
<comment type="caution">
    <text evidence="5">The sequence shown here is derived from an EMBL/GenBank/DDBJ whole genome shotgun (WGS) entry which is preliminary data.</text>
</comment>
<dbReference type="CDD" id="cd00067">
    <property type="entry name" value="GAL4"/>
    <property type="match status" value="1"/>
</dbReference>
<dbReference type="PANTHER" id="PTHR37534:SF17">
    <property type="entry name" value="ZN(2)-C6 FUNGAL-TYPE DOMAIN-CONTAINING PROTEIN"/>
    <property type="match status" value="1"/>
</dbReference>
<organism evidence="5 6">
    <name type="scientific">Sarocladium strictum</name>
    <name type="common">Black bundle disease fungus</name>
    <name type="synonym">Acremonium strictum</name>
    <dbReference type="NCBI Taxonomy" id="5046"/>
    <lineage>
        <taxon>Eukaryota</taxon>
        <taxon>Fungi</taxon>
        <taxon>Dikarya</taxon>
        <taxon>Ascomycota</taxon>
        <taxon>Pezizomycotina</taxon>
        <taxon>Sordariomycetes</taxon>
        <taxon>Hypocreomycetidae</taxon>
        <taxon>Hypocreales</taxon>
        <taxon>Sarocladiaceae</taxon>
        <taxon>Sarocladium</taxon>
    </lineage>
</organism>
<dbReference type="PANTHER" id="PTHR37534">
    <property type="entry name" value="TRANSCRIPTIONAL ACTIVATOR PROTEIN UGA3"/>
    <property type="match status" value="1"/>
</dbReference>
<feature type="compositionally biased region" description="Low complexity" evidence="3">
    <location>
        <begin position="59"/>
        <end position="76"/>
    </location>
</feature>